<dbReference type="OrthoDB" id="9779763at2"/>
<reference evidence="4 6" key="2">
    <citation type="submission" date="2019-07" db="EMBL/GenBank/DDBJ databases">
        <title>Genomic Encyclopedia of Type Strains, Phase I: the one thousand microbial genomes (KMG-I) project.</title>
        <authorList>
            <person name="Kyrpides N."/>
        </authorList>
    </citation>
    <scope>NUCLEOTIDE SEQUENCE [LARGE SCALE GENOMIC DNA]</scope>
    <source>
        <strain evidence="4 6">DSM 17909</strain>
    </source>
</reference>
<gene>
    <name evidence="4" type="ORF">LY16_03203</name>
    <name evidence="3" type="ORF">XDD1_0523</name>
</gene>
<dbReference type="HOGENOM" id="CLU_026443_2_1_6"/>
<keyword evidence="6" id="KW-1185">Reference proteome</keyword>
<comment type="similarity">
    <text evidence="1">Belongs to the PrpF family.</text>
</comment>
<evidence type="ECO:0000313" key="3">
    <source>
        <dbReference type="EMBL" id="CDG16226.1"/>
    </source>
</evidence>
<dbReference type="PANTHER" id="PTHR43709">
    <property type="entry name" value="ACONITATE ISOMERASE-RELATED"/>
    <property type="match status" value="1"/>
</dbReference>
<dbReference type="EMBL" id="FO704550">
    <property type="protein sequence ID" value="CDG16226.1"/>
    <property type="molecule type" value="Genomic_DNA"/>
</dbReference>
<evidence type="ECO:0000256" key="1">
    <source>
        <dbReference type="ARBA" id="ARBA00007673"/>
    </source>
</evidence>
<dbReference type="Proteomes" id="UP000324170">
    <property type="component" value="Unassembled WGS sequence"/>
</dbReference>
<dbReference type="EMBL" id="VNHN01000074">
    <property type="protein sequence ID" value="TYO99140.1"/>
    <property type="molecule type" value="Genomic_DNA"/>
</dbReference>
<accession>A0A068QNU0</accession>
<keyword evidence="2" id="KW-0413">Isomerase</keyword>
<dbReference type="PANTHER" id="PTHR43709:SF3">
    <property type="entry name" value="ISOMERASE YBHH-RELATED"/>
    <property type="match status" value="1"/>
</dbReference>
<dbReference type="AlphaFoldDB" id="A0A068QNU0"/>
<evidence type="ECO:0000313" key="4">
    <source>
        <dbReference type="EMBL" id="TYO99140.1"/>
    </source>
</evidence>
<dbReference type="InterPro" id="IPR007400">
    <property type="entry name" value="PrpF-like"/>
</dbReference>
<dbReference type="RefSeq" id="WP_052705628.1">
    <property type="nucleotide sequence ID" value="NZ_CAWMED010000001.1"/>
</dbReference>
<evidence type="ECO:0000313" key="6">
    <source>
        <dbReference type="Proteomes" id="UP000324170"/>
    </source>
</evidence>
<dbReference type="Gene3D" id="3.10.310.10">
    <property type="entry name" value="Diaminopimelate Epimerase, Chain A, domain 1"/>
    <property type="match status" value="2"/>
</dbReference>
<evidence type="ECO:0000256" key="2">
    <source>
        <dbReference type="ARBA" id="ARBA00023235"/>
    </source>
</evidence>
<dbReference type="Proteomes" id="UP000032721">
    <property type="component" value="Chromosome"/>
</dbReference>
<organism evidence="3 5">
    <name type="scientific">Xenorhabdus doucetiae</name>
    <dbReference type="NCBI Taxonomy" id="351671"/>
    <lineage>
        <taxon>Bacteria</taxon>
        <taxon>Pseudomonadati</taxon>
        <taxon>Pseudomonadota</taxon>
        <taxon>Gammaproteobacteria</taxon>
        <taxon>Enterobacterales</taxon>
        <taxon>Morganellaceae</taxon>
        <taxon>Xenorhabdus</taxon>
    </lineage>
</organism>
<dbReference type="GO" id="GO:0016853">
    <property type="term" value="F:isomerase activity"/>
    <property type="evidence" value="ECO:0007669"/>
    <property type="project" value="UniProtKB-KW"/>
</dbReference>
<name>A0A068QNU0_9GAMM</name>
<reference evidence="3 5" key="1">
    <citation type="submission" date="2013-07" db="EMBL/GenBank/DDBJ databases">
        <authorList>
            <person name="Genoscope - CEA"/>
        </authorList>
    </citation>
    <scope>NUCLEOTIDE SEQUENCE [LARGE SCALE GENOMIC DNA]</scope>
    <source>
        <strain evidence="3">FRM16</strain>
        <strain evidence="5">FRM16 / DSM 17909</strain>
    </source>
</reference>
<protein>
    <recommendedName>
        <fullName evidence="7">4-oxalomesaconate tautomerase</fullName>
    </recommendedName>
</protein>
<sequence>MEFLKIIIKKNLTKNQLIHGNNMKKRSFPIRIPLYYVRGGTSTGIVLLQKHLPEKKALKEEILKIIMGVPLYGNSENNKQLHGLGRETTTSNKAFIIDIDYQSNKVISTFAQLEKESHTVSWEVNCGNMTSAIPLVIRDLPEEKRLMPEGKLTIYNTNTHKNILCTMANVSPQYQLASMPDVIGDFPEVNLSFEDPACSKTEALFPTGNLIDEINDIPVTCIDVTVPMIIINAESLGITGYENFNEIKNNQVLQEKIMEIRVNMGMKMGIGKRNGEVMNEKDLKESITQPKIAIIAPPLYEGDITIRYLTPKNVHLSVAVSGGCCLAAACCFPGTVASNIYYAHCINDHSTVRIEHLSGISEFSITHEGEYIKYASAQRNAQILMKGEFFIYNPSDELEKAMKAFKCK</sequence>
<dbReference type="SUPFAM" id="SSF54506">
    <property type="entry name" value="Diaminopimelate epimerase-like"/>
    <property type="match status" value="2"/>
</dbReference>
<evidence type="ECO:0008006" key="7">
    <source>
        <dbReference type="Google" id="ProtNLM"/>
    </source>
</evidence>
<dbReference type="STRING" id="351671.XDD1_0523"/>
<dbReference type="Pfam" id="PF04303">
    <property type="entry name" value="PrpF"/>
    <property type="match status" value="1"/>
</dbReference>
<dbReference type="KEGG" id="xdo:XDD1_0523"/>
<evidence type="ECO:0000313" key="5">
    <source>
        <dbReference type="Proteomes" id="UP000032721"/>
    </source>
</evidence>
<proteinExistence type="inferred from homology"/>